<evidence type="ECO:0000256" key="1">
    <source>
        <dbReference type="ARBA" id="ARBA00022729"/>
    </source>
</evidence>
<sequence>MPFSTRTLHVALAAFALPACIPSIIVGDSPQDEDSTATTTASPDTTIGSPTDGDSPTGASTDDTSPTLTTGEPLPGVCGDGVVDADEACDDGDADPDDGCAADCTRVGVPLWTHTFNGPANLLDRTSAVAFDPSGRVIVVGTTYLEPEVSAGLILVLDPAGAEVWKKVLPAGPDIKSGLSAVTVDDAGTIYAAGYTTGLAASIDIRAFDPAGAELWTFSEPGPADNFSFDSNFGDLAVTDDALFSCGFERISPDSVGLVARRHQKDGGSVVWRSTTTGGAPQADGKGLAVAGANVVVVGHAFGGEEEGFLRPIAAVFDDAGGLTSVTVEEVTGFWRAVAAIGAGGDVVLAGSFADAEDDDVRQLVVRRLGPDGGEVWTRFDPLDVHAIEATGVAIGAGEEIVVSGAFLTPEHQQDMVAARLRGDGGLVWAATYDNAEAHENEVTSATAFGPDFVVVAGHEMTLTEDYNGWVRAYAIE</sequence>
<dbReference type="Proteomes" id="UP001164459">
    <property type="component" value="Chromosome"/>
</dbReference>
<keyword evidence="2" id="KW-0677">Repeat</keyword>
<evidence type="ECO:0000256" key="2">
    <source>
        <dbReference type="ARBA" id="ARBA00022737"/>
    </source>
</evidence>
<dbReference type="SUPFAM" id="SSF101898">
    <property type="entry name" value="NHL repeat"/>
    <property type="match status" value="1"/>
</dbReference>
<protein>
    <recommendedName>
        <fullName evidence="8">Myxococcus cysteine-rich repeat-containing protein</fullName>
    </recommendedName>
</protein>
<accession>A0ABY7H6N1</accession>
<feature type="chain" id="PRO_5046251064" description="Myxococcus cysteine-rich repeat-containing protein" evidence="5">
    <location>
        <begin position="20"/>
        <end position="477"/>
    </location>
</feature>
<feature type="compositionally biased region" description="Polar residues" evidence="4">
    <location>
        <begin position="47"/>
        <end position="70"/>
    </location>
</feature>
<proteinExistence type="predicted"/>
<dbReference type="InterPro" id="IPR011042">
    <property type="entry name" value="6-blade_b-propeller_TolB-like"/>
</dbReference>
<dbReference type="EMBL" id="CP114040">
    <property type="protein sequence ID" value="WAS94932.1"/>
    <property type="molecule type" value="Genomic_DNA"/>
</dbReference>
<evidence type="ECO:0000313" key="6">
    <source>
        <dbReference type="EMBL" id="WAS94932.1"/>
    </source>
</evidence>
<dbReference type="Gene3D" id="2.120.10.30">
    <property type="entry name" value="TolB, C-terminal domain"/>
    <property type="match status" value="1"/>
</dbReference>
<reference evidence="6" key="1">
    <citation type="submission" date="2022-11" db="EMBL/GenBank/DDBJ databases">
        <title>Minimal conservation of predation-associated metabolite biosynthetic gene clusters underscores biosynthetic potential of Myxococcota including descriptions for ten novel species: Archangium lansinium sp. nov., Myxococcus landrumus sp. nov., Nannocystis bai.</title>
        <authorList>
            <person name="Ahearne A."/>
            <person name="Stevens C."/>
            <person name="Dowd S."/>
        </authorList>
    </citation>
    <scope>NUCLEOTIDE SEQUENCE</scope>
    <source>
        <strain evidence="6">Fl3</strain>
    </source>
</reference>
<dbReference type="PANTHER" id="PTHR42754">
    <property type="entry name" value="ENDOGLUCANASE"/>
    <property type="match status" value="1"/>
</dbReference>
<dbReference type="PANTHER" id="PTHR42754:SF1">
    <property type="entry name" value="LIPOPROTEIN"/>
    <property type="match status" value="1"/>
</dbReference>
<feature type="region of interest" description="Disordered" evidence="4">
    <location>
        <begin position="28"/>
        <end position="76"/>
    </location>
</feature>
<keyword evidence="1 5" id="KW-0732">Signal</keyword>
<name>A0ABY7H6N1_9BACT</name>
<organism evidence="6 7">
    <name type="scientific">Nannocystis punicea</name>
    <dbReference type="NCBI Taxonomy" id="2995304"/>
    <lineage>
        <taxon>Bacteria</taxon>
        <taxon>Pseudomonadati</taxon>
        <taxon>Myxococcota</taxon>
        <taxon>Polyangia</taxon>
        <taxon>Nannocystales</taxon>
        <taxon>Nannocystaceae</taxon>
        <taxon>Nannocystis</taxon>
    </lineage>
</organism>
<dbReference type="RefSeq" id="WP_269037266.1">
    <property type="nucleotide sequence ID" value="NZ_CP114040.1"/>
</dbReference>
<evidence type="ECO:0008006" key="8">
    <source>
        <dbReference type="Google" id="ProtNLM"/>
    </source>
</evidence>
<gene>
    <name evidence="6" type="ORF">O0S08_02120</name>
</gene>
<dbReference type="InterPro" id="IPR011936">
    <property type="entry name" value="Myxo_disulph_rpt"/>
</dbReference>
<keyword evidence="3" id="KW-1015">Disulfide bond</keyword>
<feature type="signal peptide" evidence="5">
    <location>
        <begin position="1"/>
        <end position="19"/>
    </location>
</feature>
<keyword evidence="7" id="KW-1185">Reference proteome</keyword>
<feature type="compositionally biased region" description="Low complexity" evidence="4">
    <location>
        <begin position="36"/>
        <end position="46"/>
    </location>
</feature>
<evidence type="ECO:0000256" key="5">
    <source>
        <dbReference type="SAM" id="SignalP"/>
    </source>
</evidence>
<dbReference type="NCBIfam" id="TIGR02232">
    <property type="entry name" value="myxo_disulf_rpt"/>
    <property type="match status" value="1"/>
</dbReference>
<evidence type="ECO:0000256" key="3">
    <source>
        <dbReference type="ARBA" id="ARBA00023157"/>
    </source>
</evidence>
<evidence type="ECO:0000256" key="4">
    <source>
        <dbReference type="SAM" id="MobiDB-lite"/>
    </source>
</evidence>
<evidence type="ECO:0000313" key="7">
    <source>
        <dbReference type="Proteomes" id="UP001164459"/>
    </source>
</evidence>